<evidence type="ECO:0000313" key="12">
    <source>
        <dbReference type="Proteomes" id="UP000177418"/>
    </source>
</evidence>
<keyword evidence="8" id="KW-0648">Protein biosynthesis</keyword>
<evidence type="ECO:0000256" key="7">
    <source>
        <dbReference type="ARBA" id="ARBA00022842"/>
    </source>
</evidence>
<dbReference type="GO" id="GO:0003723">
    <property type="term" value="F:RNA binding"/>
    <property type="evidence" value="ECO:0007669"/>
    <property type="project" value="InterPro"/>
</dbReference>
<evidence type="ECO:0000313" key="11">
    <source>
        <dbReference type="EMBL" id="OGK53136.1"/>
    </source>
</evidence>
<dbReference type="EC" id="6.1.1.20" evidence="2"/>
<name>A0A1F7JBZ5_9BACT</name>
<dbReference type="InterPro" id="IPR005146">
    <property type="entry name" value="B3/B4_tRNA-bd"/>
</dbReference>
<keyword evidence="4" id="KW-0479">Metal-binding</keyword>
<gene>
    <name evidence="11" type="ORF">A3H78_02015</name>
</gene>
<dbReference type="Pfam" id="PF03484">
    <property type="entry name" value="B5"/>
    <property type="match status" value="1"/>
</dbReference>
<dbReference type="SUPFAM" id="SSF55681">
    <property type="entry name" value="Class II aaRS and biotin synthetases"/>
    <property type="match status" value="1"/>
</dbReference>
<dbReference type="Proteomes" id="UP000177418">
    <property type="component" value="Unassembled WGS sequence"/>
</dbReference>
<dbReference type="EMBL" id="MGAV01000024">
    <property type="protein sequence ID" value="OGK53136.1"/>
    <property type="molecule type" value="Genomic_DNA"/>
</dbReference>
<organism evidence="11 12">
    <name type="scientific">Candidatus Roizmanbacteria bacterium RIFCSPLOWO2_02_FULL_36_11</name>
    <dbReference type="NCBI Taxonomy" id="1802071"/>
    <lineage>
        <taxon>Bacteria</taxon>
        <taxon>Candidatus Roizmaniibacteriota</taxon>
    </lineage>
</organism>
<accession>A0A1F7JBZ5</accession>
<dbReference type="Gene3D" id="3.50.40.10">
    <property type="entry name" value="Phenylalanyl-trna Synthetase, Chain B, domain 3"/>
    <property type="match status" value="1"/>
</dbReference>
<dbReference type="PANTHER" id="PTHR10947">
    <property type="entry name" value="PHENYLALANYL-TRNA SYNTHETASE BETA CHAIN AND LEUCINE-RICH REPEAT-CONTAINING PROTEIN 47"/>
    <property type="match status" value="1"/>
</dbReference>
<evidence type="ECO:0000256" key="9">
    <source>
        <dbReference type="ARBA" id="ARBA00023146"/>
    </source>
</evidence>
<dbReference type="PANTHER" id="PTHR10947:SF0">
    <property type="entry name" value="PHENYLALANINE--TRNA LIGASE BETA SUBUNIT"/>
    <property type="match status" value="1"/>
</dbReference>
<protein>
    <recommendedName>
        <fullName evidence="2">phenylalanine--tRNA ligase</fullName>
        <ecNumber evidence="2">6.1.1.20</ecNumber>
    </recommendedName>
</protein>
<dbReference type="GO" id="GO:0009328">
    <property type="term" value="C:phenylalanine-tRNA ligase complex"/>
    <property type="evidence" value="ECO:0007669"/>
    <property type="project" value="TreeGrafter"/>
</dbReference>
<evidence type="ECO:0000259" key="10">
    <source>
        <dbReference type="PROSITE" id="PS51483"/>
    </source>
</evidence>
<dbReference type="InterPro" id="IPR041616">
    <property type="entry name" value="PheRS_beta_core"/>
</dbReference>
<dbReference type="GO" id="GO:0004826">
    <property type="term" value="F:phenylalanine-tRNA ligase activity"/>
    <property type="evidence" value="ECO:0007669"/>
    <property type="project" value="UniProtKB-EC"/>
</dbReference>
<feature type="domain" description="B5" evidence="10">
    <location>
        <begin position="300"/>
        <end position="376"/>
    </location>
</feature>
<dbReference type="InterPro" id="IPR045864">
    <property type="entry name" value="aa-tRNA-synth_II/BPL/LPL"/>
</dbReference>
<sequence>MNIKITYNWLLDFIKTDADPYEIQKYLSLCGPAVERIEKIGDDFVFDIEITSNRVDCASVIGIAREMVATLPQFGKYAKFTSNPIKQFSIPRFTPVYGSDNFEVSIIEPDLAQRILAVVLADIEVSESPKYIRSRLEMCGIRSINNIVDISNYLMLSLGQPNHIFDFDKIAGSKFIVRSSKAGERIKTLDDRMITLSGGDIVIEDGGGHLMDLAGIMGGYDSMIDNNTKKILFFLETYNKTKIRRTSMLTGQRTQAATYFEKGLDCELIGPVVDFGVKLLNKHANAKISSKIIDIYPDPKSKKTVQLDYKKINDLIGVKIEEIEVNRILKNLSFDIKTHQGKKIVEIPFFRDNDIDSIEDLSEEVVRIYGLHRLPGIIQQTEVVPQPTKSDLEFEVKNKIRYFLKSNGVNEIYNYSMISEKNLQSFGLKLSDHLKIVNSISQDIEYLRSNLYFSLVNNIKENAINNEKFILFEIAKVYHKKFEGLPDEKEMFTIATTTDYHNIKGLIDNLFKFLNIKINYEISTNYKYLDPRLQINILIDNHKCGLLGKLDSKYQLELGISQSIFICEIELDVFVRNYRLLSEYVKASKYATIIQDLTYQSTPQNIYEKITSTMISQSKMLKKVYFINSFKDKITLRLEFNLPDRNLTEKEAIGELLRLKEMLKL</sequence>
<dbReference type="GO" id="GO:0005524">
    <property type="term" value="F:ATP binding"/>
    <property type="evidence" value="ECO:0007669"/>
    <property type="project" value="UniProtKB-KW"/>
</dbReference>
<evidence type="ECO:0000256" key="2">
    <source>
        <dbReference type="ARBA" id="ARBA00012814"/>
    </source>
</evidence>
<keyword evidence="7" id="KW-0460">Magnesium</keyword>
<dbReference type="InterPro" id="IPR045060">
    <property type="entry name" value="Phe-tRNA-ligase_IIc_bsu"/>
</dbReference>
<dbReference type="SMART" id="SM00873">
    <property type="entry name" value="B3_4"/>
    <property type="match status" value="1"/>
</dbReference>
<dbReference type="SMART" id="SM00874">
    <property type="entry name" value="B5"/>
    <property type="match status" value="1"/>
</dbReference>
<evidence type="ECO:0000256" key="8">
    <source>
        <dbReference type="ARBA" id="ARBA00022917"/>
    </source>
</evidence>
<dbReference type="Pfam" id="PF17759">
    <property type="entry name" value="tRNA_synthFbeta"/>
    <property type="match status" value="1"/>
</dbReference>
<evidence type="ECO:0000256" key="4">
    <source>
        <dbReference type="ARBA" id="ARBA00022723"/>
    </source>
</evidence>
<dbReference type="AlphaFoldDB" id="A0A1F7JBZ5"/>
<dbReference type="InterPro" id="IPR020825">
    <property type="entry name" value="Phe-tRNA_synthase-like_B3/B4"/>
</dbReference>
<dbReference type="GO" id="GO:0006432">
    <property type="term" value="P:phenylalanyl-tRNA aminoacylation"/>
    <property type="evidence" value="ECO:0007669"/>
    <property type="project" value="InterPro"/>
</dbReference>
<comment type="cofactor">
    <cofactor evidence="1">
        <name>Mg(2+)</name>
        <dbReference type="ChEBI" id="CHEBI:18420"/>
    </cofactor>
</comment>
<proteinExistence type="predicted"/>
<keyword evidence="9" id="KW-0030">Aminoacyl-tRNA synthetase</keyword>
<dbReference type="Gene3D" id="3.30.56.10">
    <property type="match status" value="2"/>
</dbReference>
<dbReference type="InterPro" id="IPR009061">
    <property type="entry name" value="DNA-bd_dom_put_sf"/>
</dbReference>
<evidence type="ECO:0000256" key="6">
    <source>
        <dbReference type="ARBA" id="ARBA00022840"/>
    </source>
</evidence>
<dbReference type="GO" id="GO:0000287">
    <property type="term" value="F:magnesium ion binding"/>
    <property type="evidence" value="ECO:0007669"/>
    <property type="project" value="InterPro"/>
</dbReference>
<keyword evidence="3" id="KW-0436">Ligase</keyword>
<dbReference type="SUPFAM" id="SSF56037">
    <property type="entry name" value="PheT/TilS domain"/>
    <property type="match status" value="1"/>
</dbReference>
<dbReference type="PROSITE" id="PS51483">
    <property type="entry name" value="B5"/>
    <property type="match status" value="1"/>
</dbReference>
<dbReference type="Gene3D" id="3.30.930.10">
    <property type="entry name" value="Bira Bifunctional Protein, Domain 2"/>
    <property type="match status" value="1"/>
</dbReference>
<evidence type="ECO:0000256" key="5">
    <source>
        <dbReference type="ARBA" id="ARBA00022741"/>
    </source>
</evidence>
<dbReference type="InterPro" id="IPR005147">
    <property type="entry name" value="tRNA_synthase_B5-dom"/>
</dbReference>
<evidence type="ECO:0000256" key="3">
    <source>
        <dbReference type="ARBA" id="ARBA00022598"/>
    </source>
</evidence>
<keyword evidence="6" id="KW-0067">ATP-binding</keyword>
<dbReference type="SUPFAM" id="SSF46955">
    <property type="entry name" value="Putative DNA-binding domain"/>
    <property type="match status" value="2"/>
</dbReference>
<evidence type="ECO:0000256" key="1">
    <source>
        <dbReference type="ARBA" id="ARBA00001946"/>
    </source>
</evidence>
<dbReference type="Pfam" id="PF03483">
    <property type="entry name" value="B3_4"/>
    <property type="match status" value="1"/>
</dbReference>
<reference evidence="11 12" key="1">
    <citation type="journal article" date="2016" name="Nat. Commun.">
        <title>Thousands of microbial genomes shed light on interconnected biogeochemical processes in an aquifer system.</title>
        <authorList>
            <person name="Anantharaman K."/>
            <person name="Brown C.T."/>
            <person name="Hug L.A."/>
            <person name="Sharon I."/>
            <person name="Castelle C.J."/>
            <person name="Probst A.J."/>
            <person name="Thomas B.C."/>
            <person name="Singh A."/>
            <person name="Wilkins M.J."/>
            <person name="Karaoz U."/>
            <person name="Brodie E.L."/>
            <person name="Williams K.H."/>
            <person name="Hubbard S.S."/>
            <person name="Banfield J.F."/>
        </authorList>
    </citation>
    <scope>NUCLEOTIDE SEQUENCE [LARGE SCALE GENOMIC DNA]</scope>
</reference>
<comment type="caution">
    <text evidence="11">The sequence shown here is derived from an EMBL/GenBank/DDBJ whole genome shotgun (WGS) entry which is preliminary data.</text>
</comment>
<keyword evidence="5" id="KW-0547">Nucleotide-binding</keyword>